<keyword evidence="6" id="KW-1185">Reference proteome</keyword>
<dbReference type="PANTHER" id="PTHR43280:SF28">
    <property type="entry name" value="HTH-TYPE TRANSCRIPTIONAL ACTIVATOR RHAS"/>
    <property type="match status" value="1"/>
</dbReference>
<organism evidence="5 6">
    <name type="scientific">Anaerosporobacter mobilis DSM 15930</name>
    <dbReference type="NCBI Taxonomy" id="1120996"/>
    <lineage>
        <taxon>Bacteria</taxon>
        <taxon>Bacillati</taxon>
        <taxon>Bacillota</taxon>
        <taxon>Clostridia</taxon>
        <taxon>Lachnospirales</taxon>
        <taxon>Lachnospiraceae</taxon>
        <taxon>Anaerosporobacter</taxon>
    </lineage>
</organism>
<dbReference type="SUPFAM" id="SSF46689">
    <property type="entry name" value="Homeodomain-like"/>
    <property type="match status" value="2"/>
</dbReference>
<evidence type="ECO:0000256" key="3">
    <source>
        <dbReference type="ARBA" id="ARBA00023163"/>
    </source>
</evidence>
<dbReference type="Gene3D" id="2.60.120.10">
    <property type="entry name" value="Jelly Rolls"/>
    <property type="match status" value="1"/>
</dbReference>
<dbReference type="InterPro" id="IPR009057">
    <property type="entry name" value="Homeodomain-like_sf"/>
</dbReference>
<dbReference type="PRINTS" id="PR00032">
    <property type="entry name" value="HTHARAC"/>
</dbReference>
<feature type="domain" description="HTH araC/xylS-type" evidence="4">
    <location>
        <begin position="180"/>
        <end position="279"/>
    </location>
</feature>
<dbReference type="PANTHER" id="PTHR43280">
    <property type="entry name" value="ARAC-FAMILY TRANSCRIPTIONAL REGULATOR"/>
    <property type="match status" value="1"/>
</dbReference>
<evidence type="ECO:0000313" key="6">
    <source>
        <dbReference type="Proteomes" id="UP000184038"/>
    </source>
</evidence>
<dbReference type="PROSITE" id="PS01124">
    <property type="entry name" value="HTH_ARAC_FAMILY_2"/>
    <property type="match status" value="1"/>
</dbReference>
<dbReference type="EMBL" id="FRCP01000012">
    <property type="protein sequence ID" value="SHM59357.1"/>
    <property type="molecule type" value="Genomic_DNA"/>
</dbReference>
<gene>
    <name evidence="5" type="ORF">SAMN02746066_02559</name>
</gene>
<keyword evidence="1" id="KW-0805">Transcription regulation</keyword>
<dbReference type="RefSeq" id="WP_170865490.1">
    <property type="nucleotide sequence ID" value="NZ_FRCP01000012.1"/>
</dbReference>
<dbReference type="SMART" id="SM00342">
    <property type="entry name" value="HTH_ARAC"/>
    <property type="match status" value="1"/>
</dbReference>
<dbReference type="InterPro" id="IPR014710">
    <property type="entry name" value="RmlC-like_jellyroll"/>
</dbReference>
<evidence type="ECO:0000256" key="2">
    <source>
        <dbReference type="ARBA" id="ARBA00023125"/>
    </source>
</evidence>
<proteinExistence type="predicted"/>
<evidence type="ECO:0000259" key="4">
    <source>
        <dbReference type="PROSITE" id="PS01124"/>
    </source>
</evidence>
<evidence type="ECO:0000256" key="1">
    <source>
        <dbReference type="ARBA" id="ARBA00023015"/>
    </source>
</evidence>
<name>A0A1M7K3F6_9FIRM</name>
<dbReference type="GO" id="GO:0043565">
    <property type="term" value="F:sequence-specific DNA binding"/>
    <property type="evidence" value="ECO:0007669"/>
    <property type="project" value="InterPro"/>
</dbReference>
<dbReference type="STRING" id="1120996.SAMN02746066_02559"/>
<dbReference type="InterPro" id="IPR013096">
    <property type="entry name" value="Cupin_2"/>
</dbReference>
<dbReference type="InterPro" id="IPR020449">
    <property type="entry name" value="Tscrpt_reg_AraC-type_HTH"/>
</dbReference>
<keyword evidence="2" id="KW-0238">DNA-binding</keyword>
<dbReference type="AlphaFoldDB" id="A0A1M7K3F6"/>
<dbReference type="Gene3D" id="1.10.10.60">
    <property type="entry name" value="Homeodomain-like"/>
    <property type="match status" value="2"/>
</dbReference>
<dbReference type="Pfam" id="PF12833">
    <property type="entry name" value="HTH_18"/>
    <property type="match status" value="1"/>
</dbReference>
<dbReference type="InterPro" id="IPR018060">
    <property type="entry name" value="HTH_AraC"/>
</dbReference>
<sequence>MQTETYFSCEELNPTVYFVCKQKRVKECIYHDHDFPQISVILSGKGKYLVDDKLCEVEAGDVLFFDSGIKHHNVVTSVKNPMVEFFVGFSDIHFHNTPENSIDFGVYPKIMHMKPHMKQEVNKICYDMIDEYQSGQPGKEFMIKAYMTQLLVQVVRGLTSNVQKIEVEQFETYNRSYAVRRIINFLSENYEQRISLEQIAHNMYLSPVYISKIFKEETGESPINYLIKIRLERAKELLQTSNSRSIKSIAKQVGYDDVYHFSKLFKKYYGISPLYYKKNIREKMNA</sequence>
<accession>A0A1M7K3F6</accession>
<evidence type="ECO:0000313" key="5">
    <source>
        <dbReference type="EMBL" id="SHM59357.1"/>
    </source>
</evidence>
<reference evidence="5 6" key="1">
    <citation type="submission" date="2016-11" db="EMBL/GenBank/DDBJ databases">
        <authorList>
            <person name="Jaros S."/>
            <person name="Januszkiewicz K."/>
            <person name="Wedrychowicz H."/>
        </authorList>
    </citation>
    <scope>NUCLEOTIDE SEQUENCE [LARGE SCALE GENOMIC DNA]</scope>
    <source>
        <strain evidence="5 6">DSM 15930</strain>
    </source>
</reference>
<dbReference type="Proteomes" id="UP000184038">
    <property type="component" value="Unassembled WGS sequence"/>
</dbReference>
<keyword evidence="3" id="KW-0804">Transcription</keyword>
<dbReference type="Pfam" id="PF07883">
    <property type="entry name" value="Cupin_2"/>
    <property type="match status" value="1"/>
</dbReference>
<dbReference type="SUPFAM" id="SSF51215">
    <property type="entry name" value="Regulatory protein AraC"/>
    <property type="match status" value="1"/>
</dbReference>
<dbReference type="GO" id="GO:0003700">
    <property type="term" value="F:DNA-binding transcription factor activity"/>
    <property type="evidence" value="ECO:0007669"/>
    <property type="project" value="InterPro"/>
</dbReference>
<protein>
    <submittedName>
        <fullName evidence="5">Cupin domain-containing protein</fullName>
    </submittedName>
</protein>
<dbReference type="InterPro" id="IPR037923">
    <property type="entry name" value="HTH-like"/>
</dbReference>